<evidence type="ECO:0000256" key="3">
    <source>
        <dbReference type="SAM" id="MobiDB-lite"/>
    </source>
</evidence>
<evidence type="ECO:0000256" key="2">
    <source>
        <dbReference type="RuleBase" id="RU362097"/>
    </source>
</evidence>
<organism evidence="4 5">
    <name type="scientific">Ideonella azotifigens</name>
    <dbReference type="NCBI Taxonomy" id="513160"/>
    <lineage>
        <taxon>Bacteria</taxon>
        <taxon>Pseudomonadati</taxon>
        <taxon>Pseudomonadota</taxon>
        <taxon>Betaproteobacteria</taxon>
        <taxon>Burkholderiales</taxon>
        <taxon>Sphaerotilaceae</taxon>
        <taxon>Ideonella</taxon>
    </lineage>
</organism>
<dbReference type="InterPro" id="IPR010131">
    <property type="entry name" value="MdtP/NodT-like"/>
</dbReference>
<dbReference type="SUPFAM" id="SSF56954">
    <property type="entry name" value="Outer membrane efflux proteins (OEP)"/>
    <property type="match status" value="1"/>
</dbReference>
<feature type="region of interest" description="Disordered" evidence="3">
    <location>
        <begin position="144"/>
        <end position="164"/>
    </location>
</feature>
<sequence>MSMRRIHPPQPHLVQSAPLADMPRRGEGTTMRLLPVAAAVLAAALSGCAAVGPDFERPKVTEPAAWRTTLPVPAQATAEPAAAAPVASADMANLAWWKAFGDPKLEALVQLALDNNKDLKIAAGRVREYAARLDIAKAQELPSVSARGSSNREKMSEERQVPLSNRTPVNSAAYELQAQVSWELDIWGRVRRTNEAYLADLTAIDENRRALTLTVVANVVASYVQLLALDQDLVLLKKELASRQETARLTESRQAKGGFSMLPVFQSRMVMEEAAAAIPPKEREIAATENALSILLGVEPSAVARARALNDLKAPPVPQGIPSQVLAQRPDVRMAEQNLIAANARIGVAKAEYFPVISLTGLFGYASTDLSKLLTAPASFGSAGTQVLAKLFDGGALDANVRQAEAVQALHVDAYRKAVQNAFFEVEDALLFYQKTRERADVLTRQLKAAQEGARYARKRYEGGMGTVFEALEAERQLTSAERLQVDVQRDTQLSLIQVYKAMGGGWKVAAPDILDSNAAVVSSSTN</sequence>
<keyword evidence="2" id="KW-0812">Transmembrane</keyword>
<dbReference type="Proteomes" id="UP001500279">
    <property type="component" value="Unassembled WGS sequence"/>
</dbReference>
<feature type="region of interest" description="Disordered" evidence="3">
    <location>
        <begin position="1"/>
        <end position="26"/>
    </location>
</feature>
<protein>
    <submittedName>
        <fullName evidence="4">Efflux transporter outer membrane subunit</fullName>
    </submittedName>
</protein>
<keyword evidence="2" id="KW-0472">Membrane</keyword>
<comment type="caution">
    <text evidence="4">The sequence shown here is derived from an EMBL/GenBank/DDBJ whole genome shotgun (WGS) entry which is preliminary data.</text>
</comment>
<dbReference type="PANTHER" id="PTHR30203">
    <property type="entry name" value="OUTER MEMBRANE CATION EFFLUX PROTEIN"/>
    <property type="match status" value="1"/>
</dbReference>
<name>A0ABN1JVQ7_9BURK</name>
<comment type="similarity">
    <text evidence="1 2">Belongs to the outer membrane factor (OMF) (TC 1.B.17) family.</text>
</comment>
<evidence type="ECO:0000313" key="4">
    <source>
        <dbReference type="EMBL" id="GAA0747610.1"/>
    </source>
</evidence>
<keyword evidence="5" id="KW-1185">Reference proteome</keyword>
<dbReference type="InterPro" id="IPR003423">
    <property type="entry name" value="OMP_efflux"/>
</dbReference>
<dbReference type="EMBL" id="BAAAEW010000007">
    <property type="protein sequence ID" value="GAA0747610.1"/>
    <property type="molecule type" value="Genomic_DNA"/>
</dbReference>
<dbReference type="Gene3D" id="2.20.200.10">
    <property type="entry name" value="Outer membrane efflux proteins (OEP)"/>
    <property type="match status" value="1"/>
</dbReference>
<keyword evidence="2" id="KW-0564">Palmitate</keyword>
<evidence type="ECO:0000256" key="1">
    <source>
        <dbReference type="ARBA" id="ARBA00007613"/>
    </source>
</evidence>
<keyword evidence="2" id="KW-0449">Lipoprotein</keyword>
<dbReference type="NCBIfam" id="TIGR01845">
    <property type="entry name" value="outer_NodT"/>
    <property type="match status" value="1"/>
</dbReference>
<keyword evidence="2" id="KW-1134">Transmembrane beta strand</keyword>
<dbReference type="Pfam" id="PF02321">
    <property type="entry name" value="OEP"/>
    <property type="match status" value="2"/>
</dbReference>
<dbReference type="Gene3D" id="1.20.1600.10">
    <property type="entry name" value="Outer membrane efflux proteins (OEP)"/>
    <property type="match status" value="1"/>
</dbReference>
<accession>A0ABN1JVQ7</accession>
<comment type="subcellular location">
    <subcellularLocation>
        <location evidence="2">Cell membrane</location>
        <topology evidence="2">Lipid-anchor</topology>
    </subcellularLocation>
</comment>
<gene>
    <name evidence="4" type="ORF">GCM10009107_16300</name>
</gene>
<dbReference type="PANTHER" id="PTHR30203:SF33">
    <property type="entry name" value="BLR4455 PROTEIN"/>
    <property type="match status" value="1"/>
</dbReference>
<feature type="compositionally biased region" description="Basic and acidic residues" evidence="3">
    <location>
        <begin position="150"/>
        <end position="160"/>
    </location>
</feature>
<proteinExistence type="inferred from homology"/>
<reference evidence="4 5" key="1">
    <citation type="journal article" date="2019" name="Int. J. Syst. Evol. Microbiol.">
        <title>The Global Catalogue of Microorganisms (GCM) 10K type strain sequencing project: providing services to taxonomists for standard genome sequencing and annotation.</title>
        <authorList>
            <consortium name="The Broad Institute Genomics Platform"/>
            <consortium name="The Broad Institute Genome Sequencing Center for Infectious Disease"/>
            <person name="Wu L."/>
            <person name="Ma J."/>
        </authorList>
    </citation>
    <scope>NUCLEOTIDE SEQUENCE [LARGE SCALE GENOMIC DNA]</scope>
    <source>
        <strain evidence="4 5">JCM 15503</strain>
    </source>
</reference>
<evidence type="ECO:0000313" key="5">
    <source>
        <dbReference type="Proteomes" id="UP001500279"/>
    </source>
</evidence>